<keyword evidence="6" id="KW-1185">Reference proteome</keyword>
<evidence type="ECO:0000256" key="2">
    <source>
        <dbReference type="ARBA" id="ARBA00022741"/>
    </source>
</evidence>
<dbReference type="SMART" id="SM00382">
    <property type="entry name" value="AAA"/>
    <property type="match status" value="1"/>
</dbReference>
<dbReference type="InterPro" id="IPR003439">
    <property type="entry name" value="ABC_transporter-like_ATP-bd"/>
</dbReference>
<protein>
    <submittedName>
        <fullName evidence="5">Branched-chain amino acid transport system ATP-binding protein</fullName>
    </submittedName>
</protein>
<dbReference type="InterPro" id="IPR027417">
    <property type="entry name" value="P-loop_NTPase"/>
</dbReference>
<dbReference type="GO" id="GO:0015192">
    <property type="term" value="F:L-phenylalanine transmembrane transporter activity"/>
    <property type="evidence" value="ECO:0007669"/>
    <property type="project" value="TreeGrafter"/>
</dbReference>
<dbReference type="EMBL" id="FRXO01000007">
    <property type="protein sequence ID" value="SHO66705.1"/>
    <property type="molecule type" value="Genomic_DNA"/>
</dbReference>
<keyword evidence="2" id="KW-0547">Nucleotide-binding</keyword>
<proteinExistence type="predicted"/>
<dbReference type="GO" id="GO:0005304">
    <property type="term" value="F:L-valine transmembrane transporter activity"/>
    <property type="evidence" value="ECO:0007669"/>
    <property type="project" value="TreeGrafter"/>
</dbReference>
<dbReference type="Proteomes" id="UP000186406">
    <property type="component" value="Unassembled WGS sequence"/>
</dbReference>
<keyword evidence="1" id="KW-0813">Transport</keyword>
<evidence type="ECO:0000256" key="3">
    <source>
        <dbReference type="ARBA" id="ARBA00022840"/>
    </source>
</evidence>
<dbReference type="RefSeq" id="WP_073630822.1">
    <property type="nucleotide sequence ID" value="NZ_FRXO01000007.1"/>
</dbReference>
<dbReference type="GO" id="GO:0005524">
    <property type="term" value="F:ATP binding"/>
    <property type="evidence" value="ECO:0007669"/>
    <property type="project" value="UniProtKB-KW"/>
</dbReference>
<dbReference type="PANTHER" id="PTHR45772">
    <property type="entry name" value="CONSERVED COMPONENT OF ABC TRANSPORTER FOR NATURAL AMINO ACIDS-RELATED"/>
    <property type="match status" value="1"/>
</dbReference>
<dbReference type="PANTHER" id="PTHR45772:SF7">
    <property type="entry name" value="AMINO ACID ABC TRANSPORTER ATP-BINDING PROTEIN"/>
    <property type="match status" value="1"/>
</dbReference>
<keyword evidence="3 5" id="KW-0067">ATP-binding</keyword>
<dbReference type="STRING" id="1123029.SAMN02745172_03364"/>
<dbReference type="Pfam" id="PF00005">
    <property type="entry name" value="ABC_tran"/>
    <property type="match status" value="1"/>
</dbReference>
<dbReference type="Gene3D" id="3.40.50.300">
    <property type="entry name" value="P-loop containing nucleotide triphosphate hydrolases"/>
    <property type="match status" value="1"/>
</dbReference>
<dbReference type="SUPFAM" id="SSF52540">
    <property type="entry name" value="P-loop containing nucleoside triphosphate hydrolases"/>
    <property type="match status" value="1"/>
</dbReference>
<sequence length="258" mass="27658">MNAVPHTATATPHALSIEGVGRRFGALQAVRDVTITVAAGERRAILGANGAGKTTLFNLVIGDLPPSEGRIVMFGRDVTGLSVERRVRAGLRRTYQTSLMFVGLTVRQSLFLAVRGVAGGRMSVARPASRSAHMDEAEALAARLGLTPVLGALCATLSHGERRQLELAMALAGEPRLLLLDEPAAGLSPREREMLLKLLLELPRSITLVMIEHDMDIALRAVDQVSVMHNGRLVAGGTPREIEADQTVHDIYMGKHVS</sequence>
<dbReference type="InterPro" id="IPR051120">
    <property type="entry name" value="ABC_AA/LPS_Transport"/>
</dbReference>
<dbReference type="PROSITE" id="PS50893">
    <property type="entry name" value="ABC_TRANSPORTER_2"/>
    <property type="match status" value="1"/>
</dbReference>
<feature type="domain" description="ABC transporter" evidence="4">
    <location>
        <begin position="15"/>
        <end position="255"/>
    </location>
</feature>
<evidence type="ECO:0000259" key="4">
    <source>
        <dbReference type="PROSITE" id="PS50893"/>
    </source>
</evidence>
<dbReference type="AlphaFoldDB" id="A0A1M7ZP77"/>
<evidence type="ECO:0000313" key="6">
    <source>
        <dbReference type="Proteomes" id="UP000186406"/>
    </source>
</evidence>
<dbReference type="GO" id="GO:0005886">
    <property type="term" value="C:plasma membrane"/>
    <property type="evidence" value="ECO:0007669"/>
    <property type="project" value="TreeGrafter"/>
</dbReference>
<dbReference type="GO" id="GO:0042941">
    <property type="term" value="P:D-alanine transmembrane transport"/>
    <property type="evidence" value="ECO:0007669"/>
    <property type="project" value="TreeGrafter"/>
</dbReference>
<evidence type="ECO:0000313" key="5">
    <source>
        <dbReference type="EMBL" id="SHO66705.1"/>
    </source>
</evidence>
<dbReference type="GO" id="GO:1903806">
    <property type="term" value="P:L-isoleucine import across plasma membrane"/>
    <property type="evidence" value="ECO:0007669"/>
    <property type="project" value="TreeGrafter"/>
</dbReference>
<dbReference type="GO" id="GO:0015188">
    <property type="term" value="F:L-isoleucine transmembrane transporter activity"/>
    <property type="evidence" value="ECO:0007669"/>
    <property type="project" value="TreeGrafter"/>
</dbReference>
<name>A0A1M7ZP77_9HYPH</name>
<dbReference type="GO" id="GO:0016887">
    <property type="term" value="F:ATP hydrolysis activity"/>
    <property type="evidence" value="ECO:0007669"/>
    <property type="project" value="InterPro"/>
</dbReference>
<dbReference type="InterPro" id="IPR003593">
    <property type="entry name" value="AAA+_ATPase"/>
</dbReference>
<reference evidence="5 6" key="1">
    <citation type="submission" date="2016-12" db="EMBL/GenBank/DDBJ databases">
        <authorList>
            <person name="Song W.-J."/>
            <person name="Kurnit D.M."/>
        </authorList>
    </citation>
    <scope>NUCLEOTIDE SEQUENCE [LARGE SCALE GENOMIC DNA]</scope>
    <source>
        <strain evidence="5 6">DSM 19599</strain>
    </source>
</reference>
<gene>
    <name evidence="5" type="ORF">SAMN02745172_03364</name>
</gene>
<evidence type="ECO:0000256" key="1">
    <source>
        <dbReference type="ARBA" id="ARBA00022448"/>
    </source>
</evidence>
<organism evidence="5 6">
    <name type="scientific">Pseudoxanthobacter soli DSM 19599</name>
    <dbReference type="NCBI Taxonomy" id="1123029"/>
    <lineage>
        <taxon>Bacteria</taxon>
        <taxon>Pseudomonadati</taxon>
        <taxon>Pseudomonadota</taxon>
        <taxon>Alphaproteobacteria</taxon>
        <taxon>Hyphomicrobiales</taxon>
        <taxon>Segnochrobactraceae</taxon>
        <taxon>Pseudoxanthobacter</taxon>
    </lineage>
</organism>
<dbReference type="CDD" id="cd03219">
    <property type="entry name" value="ABC_Mj1267_LivG_branched"/>
    <property type="match status" value="1"/>
</dbReference>
<dbReference type="GO" id="GO:1903805">
    <property type="term" value="P:L-valine import across plasma membrane"/>
    <property type="evidence" value="ECO:0007669"/>
    <property type="project" value="TreeGrafter"/>
</dbReference>
<dbReference type="GO" id="GO:0015808">
    <property type="term" value="P:L-alanine transport"/>
    <property type="evidence" value="ECO:0007669"/>
    <property type="project" value="TreeGrafter"/>
</dbReference>
<accession>A0A1M7ZP77</accession>